<evidence type="ECO:0000313" key="1">
    <source>
        <dbReference type="EMBL" id="KAK3691003.1"/>
    </source>
</evidence>
<evidence type="ECO:0000313" key="2">
    <source>
        <dbReference type="Proteomes" id="UP001281147"/>
    </source>
</evidence>
<organism evidence="1 2">
    <name type="scientific">Vermiconidia calcicola</name>
    <dbReference type="NCBI Taxonomy" id="1690605"/>
    <lineage>
        <taxon>Eukaryota</taxon>
        <taxon>Fungi</taxon>
        <taxon>Dikarya</taxon>
        <taxon>Ascomycota</taxon>
        <taxon>Pezizomycotina</taxon>
        <taxon>Dothideomycetes</taxon>
        <taxon>Dothideomycetidae</taxon>
        <taxon>Mycosphaerellales</taxon>
        <taxon>Extremaceae</taxon>
        <taxon>Vermiconidia</taxon>
    </lineage>
</organism>
<protein>
    <submittedName>
        <fullName evidence="1">Uncharacterized protein</fullName>
    </submittedName>
</protein>
<accession>A0ACC3MFN6</accession>
<dbReference type="Proteomes" id="UP001281147">
    <property type="component" value="Unassembled WGS sequence"/>
</dbReference>
<name>A0ACC3MFN6_9PEZI</name>
<proteinExistence type="predicted"/>
<keyword evidence="2" id="KW-1185">Reference proteome</keyword>
<sequence length="91" mass="9146">MSSTLPMAAIFTRNKMIGWASVMFATNAWLSETPAQKQTSGTPAYFSVGMAVLAVGVAYMPLFLPPSVGGRAGTAGGGTGTGTEAMGAVPS</sequence>
<gene>
    <name evidence="1" type="ORF">LTR37_018905</name>
</gene>
<comment type="caution">
    <text evidence="1">The sequence shown here is derived from an EMBL/GenBank/DDBJ whole genome shotgun (WGS) entry which is preliminary data.</text>
</comment>
<dbReference type="EMBL" id="JAUTXU010000276">
    <property type="protein sequence ID" value="KAK3691003.1"/>
    <property type="molecule type" value="Genomic_DNA"/>
</dbReference>
<reference evidence="1" key="1">
    <citation type="submission" date="2023-07" db="EMBL/GenBank/DDBJ databases">
        <title>Black Yeasts Isolated from many extreme environments.</title>
        <authorList>
            <person name="Coleine C."/>
            <person name="Stajich J.E."/>
            <person name="Selbmann L."/>
        </authorList>
    </citation>
    <scope>NUCLEOTIDE SEQUENCE</scope>
    <source>
        <strain evidence="1">CCFEE 5714</strain>
    </source>
</reference>